<evidence type="ECO:0000256" key="4">
    <source>
        <dbReference type="ARBA" id="ARBA00023306"/>
    </source>
</evidence>
<keyword evidence="9" id="KW-1185">Reference proteome</keyword>
<protein>
    <recommendedName>
        <fullName evidence="5 6">Cell division protein FtsA</fullName>
    </recommendedName>
</protein>
<name>A0ABQ1I927_9PROT</name>
<dbReference type="PANTHER" id="PTHR32432">
    <property type="entry name" value="CELL DIVISION PROTEIN FTSA-RELATED"/>
    <property type="match status" value="1"/>
</dbReference>
<evidence type="ECO:0000256" key="6">
    <source>
        <dbReference type="PIRNR" id="PIRNR003101"/>
    </source>
</evidence>
<comment type="function">
    <text evidence="5 6">Cell division protein that is involved in the assembly of the Z ring. May serve as a membrane anchor for the Z ring.</text>
</comment>
<dbReference type="InterPro" id="IPR043129">
    <property type="entry name" value="ATPase_NBD"/>
</dbReference>
<dbReference type="CDD" id="cd24048">
    <property type="entry name" value="ASKHA_NBD_FtsA"/>
    <property type="match status" value="1"/>
</dbReference>
<dbReference type="InterPro" id="IPR020823">
    <property type="entry name" value="Cell_div_FtsA"/>
</dbReference>
<dbReference type="HAMAP" id="MF_02033">
    <property type="entry name" value="FtsA"/>
    <property type="match status" value="1"/>
</dbReference>
<dbReference type="Pfam" id="PF02491">
    <property type="entry name" value="SHS2_FTSA"/>
    <property type="match status" value="1"/>
</dbReference>
<keyword evidence="4 5" id="KW-0131">Cell cycle</keyword>
<comment type="subunit">
    <text evidence="5">Self-interacts. Interacts with FtsZ.</text>
</comment>
<accession>A0ABQ1I927</accession>
<evidence type="ECO:0000256" key="2">
    <source>
        <dbReference type="ARBA" id="ARBA00022618"/>
    </source>
</evidence>
<evidence type="ECO:0000313" key="8">
    <source>
        <dbReference type="EMBL" id="GGB23586.1"/>
    </source>
</evidence>
<feature type="domain" description="SHS2" evidence="7">
    <location>
        <begin position="9"/>
        <end position="195"/>
    </location>
</feature>
<dbReference type="SUPFAM" id="SSF53067">
    <property type="entry name" value="Actin-like ATPase domain"/>
    <property type="match status" value="2"/>
</dbReference>
<comment type="similarity">
    <text evidence="5 6">Belongs to the FtsA/MreB family.</text>
</comment>
<evidence type="ECO:0000259" key="7">
    <source>
        <dbReference type="SMART" id="SM00842"/>
    </source>
</evidence>
<dbReference type="PIRSF" id="PIRSF003101">
    <property type="entry name" value="FtsA"/>
    <property type="match status" value="1"/>
</dbReference>
<dbReference type="RefSeq" id="WP_188573995.1">
    <property type="nucleotide sequence ID" value="NZ_BMDZ01000001.1"/>
</dbReference>
<dbReference type="EMBL" id="BMDZ01000001">
    <property type="protein sequence ID" value="GGB23586.1"/>
    <property type="molecule type" value="Genomic_DNA"/>
</dbReference>
<keyword evidence="2 5" id="KW-0132">Cell division</keyword>
<comment type="caution">
    <text evidence="8">The sequence shown here is derived from an EMBL/GenBank/DDBJ whole genome shotgun (WGS) entry which is preliminary data.</text>
</comment>
<dbReference type="GO" id="GO:0051301">
    <property type="term" value="P:cell division"/>
    <property type="evidence" value="ECO:0007669"/>
    <property type="project" value="UniProtKB-KW"/>
</dbReference>
<dbReference type="InterPro" id="IPR003494">
    <property type="entry name" value="SHS2_FtsA"/>
</dbReference>
<keyword evidence="1 5" id="KW-1003">Cell membrane</keyword>
<reference evidence="9" key="1">
    <citation type="journal article" date="2019" name="Int. J. Syst. Evol. Microbiol.">
        <title>The Global Catalogue of Microorganisms (GCM) 10K type strain sequencing project: providing services to taxonomists for standard genome sequencing and annotation.</title>
        <authorList>
            <consortium name="The Broad Institute Genomics Platform"/>
            <consortium name="The Broad Institute Genome Sequencing Center for Infectious Disease"/>
            <person name="Wu L."/>
            <person name="Ma J."/>
        </authorList>
    </citation>
    <scope>NUCLEOTIDE SEQUENCE [LARGE SCALE GENOMIC DNA]</scope>
    <source>
        <strain evidence="9">CGMCC 1.10188</strain>
    </source>
</reference>
<proteinExistence type="inferred from homology"/>
<evidence type="ECO:0000256" key="5">
    <source>
        <dbReference type="HAMAP-Rule" id="MF_02033"/>
    </source>
</evidence>
<dbReference type="Pfam" id="PF14450">
    <property type="entry name" value="FtsA"/>
    <property type="match status" value="1"/>
</dbReference>
<comment type="subcellular location">
    <subcellularLocation>
        <location evidence="5">Cell membrane</location>
        <topology evidence="5">Peripheral membrane protein</topology>
        <orientation evidence="5">Cytoplasmic side</orientation>
    </subcellularLocation>
    <text evidence="5">Localizes to the Z ring in an FtsZ-dependent manner. Targeted to the membrane through a conserved C-terminal amphipathic helix.</text>
</comment>
<keyword evidence="3 5" id="KW-0472">Membrane</keyword>
<dbReference type="PANTHER" id="PTHR32432:SF4">
    <property type="entry name" value="CELL DIVISION PROTEIN FTSA"/>
    <property type="match status" value="1"/>
</dbReference>
<organism evidence="8 9">
    <name type="scientific">Tistrella bauzanensis</name>
    <dbReference type="NCBI Taxonomy" id="657419"/>
    <lineage>
        <taxon>Bacteria</taxon>
        <taxon>Pseudomonadati</taxon>
        <taxon>Pseudomonadota</taxon>
        <taxon>Alphaproteobacteria</taxon>
        <taxon>Geminicoccales</taxon>
        <taxon>Geminicoccaceae</taxon>
        <taxon>Tistrella</taxon>
    </lineage>
</organism>
<sequence length="411" mass="43494">MAKGRGGLIAALDIGTTKVVCFIAEGDGHGRWRVRGIGHQAARGLRAGLIVDMVQAEASILAAVHAAEQMSGETIERVVVALPSTVMASHLIDLEVEIAGHAVADADIRRIYTEGRRMFAGDERAVIHALPVDHSIDEAGGIRDPRGMYGERLGVSMHVITAQSSPWRNLELCIARCHLEIESVVASPFAAGLACLVDDERNMGTTVVDMGGGGTTMAVFFNGSVIHVDGFGIGGLHVTRDIAQVLETPLVHAERMKTLYGSAIATPSDARELIELPRVGEPDGVQNVPRSLLVNIVRPRIEETLELIREQLEKSGLADVGAKRVVLTGGASQLQGLRELAGRVLGRQVRLGRPIAASGEIEQSGGAGFSVVTGLIAHAVADWGEVGERDAGPDAGRGTLGRLGRWLKANF</sequence>
<dbReference type="Proteomes" id="UP000603352">
    <property type="component" value="Unassembled WGS sequence"/>
</dbReference>
<evidence type="ECO:0000313" key="9">
    <source>
        <dbReference type="Proteomes" id="UP000603352"/>
    </source>
</evidence>
<evidence type="ECO:0000256" key="1">
    <source>
        <dbReference type="ARBA" id="ARBA00022475"/>
    </source>
</evidence>
<dbReference type="SMART" id="SM00842">
    <property type="entry name" value="FtsA"/>
    <property type="match status" value="1"/>
</dbReference>
<dbReference type="InterPro" id="IPR050696">
    <property type="entry name" value="FtsA/MreB"/>
</dbReference>
<gene>
    <name evidence="5 8" type="primary">ftsA</name>
    <name evidence="8" type="ORF">GCM10011505_01020</name>
</gene>
<evidence type="ECO:0000256" key="3">
    <source>
        <dbReference type="ARBA" id="ARBA00023136"/>
    </source>
</evidence>
<dbReference type="NCBIfam" id="TIGR01174">
    <property type="entry name" value="ftsA"/>
    <property type="match status" value="1"/>
</dbReference>
<dbReference type="Gene3D" id="3.30.420.40">
    <property type="match status" value="2"/>
</dbReference>